<dbReference type="Proteomes" id="UP000886885">
    <property type="component" value="Chromosome 17D"/>
</dbReference>
<keyword evidence="2" id="KW-1185">Reference proteome</keyword>
<reference evidence="1" key="1">
    <citation type="journal article" date="2020" name="bioRxiv">
        <title>Hybrid origin of Populus tomentosa Carr. identified through genome sequencing and phylogenomic analysis.</title>
        <authorList>
            <person name="An X."/>
            <person name="Gao K."/>
            <person name="Chen Z."/>
            <person name="Li J."/>
            <person name="Yang X."/>
            <person name="Yang X."/>
            <person name="Zhou J."/>
            <person name="Guo T."/>
            <person name="Zhao T."/>
            <person name="Huang S."/>
            <person name="Miao D."/>
            <person name="Khan W.U."/>
            <person name="Rao P."/>
            <person name="Ye M."/>
            <person name="Lei B."/>
            <person name="Liao W."/>
            <person name="Wang J."/>
            <person name="Ji L."/>
            <person name="Li Y."/>
            <person name="Guo B."/>
            <person name="Mustafa N.S."/>
            <person name="Li S."/>
            <person name="Yun Q."/>
            <person name="Keller S.R."/>
            <person name="Mao J."/>
            <person name="Zhang R."/>
            <person name="Strauss S.H."/>
        </authorList>
    </citation>
    <scope>NUCLEOTIDE SEQUENCE</scope>
    <source>
        <strain evidence="1">GM15</strain>
        <tissue evidence="1">Leaf</tissue>
    </source>
</reference>
<protein>
    <submittedName>
        <fullName evidence="1">Uncharacterized protein</fullName>
    </submittedName>
</protein>
<dbReference type="EMBL" id="JAAWWB010000034">
    <property type="protein sequence ID" value="KAG6742114.1"/>
    <property type="molecule type" value="Genomic_DNA"/>
</dbReference>
<name>A0A8X8C437_POPTO</name>
<evidence type="ECO:0000313" key="1">
    <source>
        <dbReference type="EMBL" id="KAG6742114.1"/>
    </source>
</evidence>
<comment type="caution">
    <text evidence="1">The sequence shown here is derived from an EMBL/GenBank/DDBJ whole genome shotgun (WGS) entry which is preliminary data.</text>
</comment>
<proteinExistence type="predicted"/>
<dbReference type="AlphaFoldDB" id="A0A8X8C437"/>
<accession>A0A8X8C437</accession>
<evidence type="ECO:0000313" key="2">
    <source>
        <dbReference type="Proteomes" id="UP000886885"/>
    </source>
</evidence>
<sequence length="145" mass="16280">MSIAISRCLPQATRKLRRRNPKKESWTCKSACVQLLLANCHVQPKDEAWSMIVTVTEVKGGSFVTVIEVVVDRIEFHLVDMDKMSHTISSMVAKMPCQRTYLCVDTSLTQPISLPFLKAFQLPSMSCPTTICSNGQSKPHLLERV</sequence>
<gene>
    <name evidence="1" type="ORF">POTOM_055400</name>
</gene>
<organism evidence="1 2">
    <name type="scientific">Populus tomentosa</name>
    <name type="common">Chinese white poplar</name>
    <dbReference type="NCBI Taxonomy" id="118781"/>
    <lineage>
        <taxon>Eukaryota</taxon>
        <taxon>Viridiplantae</taxon>
        <taxon>Streptophyta</taxon>
        <taxon>Embryophyta</taxon>
        <taxon>Tracheophyta</taxon>
        <taxon>Spermatophyta</taxon>
        <taxon>Magnoliopsida</taxon>
        <taxon>eudicotyledons</taxon>
        <taxon>Gunneridae</taxon>
        <taxon>Pentapetalae</taxon>
        <taxon>rosids</taxon>
        <taxon>fabids</taxon>
        <taxon>Malpighiales</taxon>
        <taxon>Salicaceae</taxon>
        <taxon>Saliceae</taxon>
        <taxon>Populus</taxon>
    </lineage>
</organism>